<organism evidence="9 10">
    <name type="scientific">Blautia liquoris</name>
    <dbReference type="NCBI Taxonomy" id="2779518"/>
    <lineage>
        <taxon>Bacteria</taxon>
        <taxon>Bacillati</taxon>
        <taxon>Bacillota</taxon>
        <taxon>Clostridia</taxon>
        <taxon>Lachnospirales</taxon>
        <taxon>Lachnospiraceae</taxon>
        <taxon>Blautia</taxon>
    </lineage>
</organism>
<evidence type="ECO:0000256" key="5">
    <source>
        <dbReference type="PIRSR" id="PIRSR000349-1"/>
    </source>
</evidence>
<name>A0A7M2RE86_9FIRM</name>
<dbReference type="InterPro" id="IPR019832">
    <property type="entry name" value="Mn/Fe_SOD_C"/>
</dbReference>
<dbReference type="Gene3D" id="3.55.40.20">
    <property type="entry name" value="Iron/manganese superoxide dismutase, C-terminal domain"/>
    <property type="match status" value="1"/>
</dbReference>
<dbReference type="PANTHER" id="PTHR43595">
    <property type="entry name" value="37S RIBOSOMAL PROTEIN S26, MITOCHONDRIAL"/>
    <property type="match status" value="1"/>
</dbReference>
<dbReference type="Gene3D" id="1.10.287.990">
    <property type="entry name" value="Fe,Mn superoxide dismutase (SOD) domain"/>
    <property type="match status" value="1"/>
</dbReference>
<dbReference type="PRINTS" id="PR01703">
    <property type="entry name" value="MNSODISMTASE"/>
</dbReference>
<evidence type="ECO:0000313" key="9">
    <source>
        <dbReference type="EMBL" id="QOV18645.1"/>
    </source>
</evidence>
<feature type="binding site" evidence="5">
    <location>
        <position position="80"/>
    </location>
    <ligand>
        <name>Mn(2+)</name>
        <dbReference type="ChEBI" id="CHEBI:29035"/>
    </ligand>
</feature>
<dbReference type="InterPro" id="IPR019831">
    <property type="entry name" value="Mn/Fe_SOD_N"/>
</dbReference>
<dbReference type="GO" id="GO:0004784">
    <property type="term" value="F:superoxide dismutase activity"/>
    <property type="evidence" value="ECO:0007669"/>
    <property type="project" value="UniProtKB-EC"/>
</dbReference>
<reference evidence="9 10" key="1">
    <citation type="submission" date="2020-10" db="EMBL/GenBank/DDBJ databases">
        <title>Blautia liquoris sp.nov., isolated from the mud in a fermentation cellar used for the production of Chinese strong-flavoured liquor.</title>
        <authorList>
            <person name="Lu L."/>
        </authorList>
    </citation>
    <scope>NUCLEOTIDE SEQUENCE [LARGE SCALE GENOMIC DNA]</scope>
    <source>
        <strain evidence="9 10">LZLJ-3</strain>
    </source>
</reference>
<comment type="function">
    <text evidence="6">Destroys radicals which are normally produced within the cells and which are toxic to biological systems.</text>
</comment>
<accession>A0A7M2RE86</accession>
<protein>
    <recommendedName>
        <fullName evidence="2 6">Superoxide dismutase</fullName>
        <ecNumber evidence="2 6">1.15.1.1</ecNumber>
    </recommendedName>
</protein>
<dbReference type="InterPro" id="IPR036324">
    <property type="entry name" value="Mn/Fe_SOD_N_sf"/>
</dbReference>
<dbReference type="Pfam" id="PF02777">
    <property type="entry name" value="Sod_Fe_C"/>
    <property type="match status" value="1"/>
</dbReference>
<dbReference type="RefSeq" id="WP_193735007.1">
    <property type="nucleotide sequence ID" value="NZ_CP063304.1"/>
</dbReference>
<dbReference type="GO" id="GO:0046872">
    <property type="term" value="F:metal ion binding"/>
    <property type="evidence" value="ECO:0007669"/>
    <property type="project" value="UniProtKB-KW"/>
</dbReference>
<evidence type="ECO:0000256" key="2">
    <source>
        <dbReference type="ARBA" id="ARBA00012682"/>
    </source>
</evidence>
<comment type="catalytic activity">
    <reaction evidence="6">
        <text>2 superoxide + 2 H(+) = H2O2 + O2</text>
        <dbReference type="Rhea" id="RHEA:20696"/>
        <dbReference type="ChEBI" id="CHEBI:15378"/>
        <dbReference type="ChEBI" id="CHEBI:15379"/>
        <dbReference type="ChEBI" id="CHEBI:16240"/>
        <dbReference type="ChEBI" id="CHEBI:18421"/>
        <dbReference type="EC" id="1.15.1.1"/>
    </reaction>
</comment>
<dbReference type="GO" id="GO:0005737">
    <property type="term" value="C:cytoplasm"/>
    <property type="evidence" value="ECO:0007669"/>
    <property type="project" value="TreeGrafter"/>
</dbReference>
<feature type="binding site" evidence="5">
    <location>
        <position position="26"/>
    </location>
    <ligand>
        <name>Mn(2+)</name>
        <dbReference type="ChEBI" id="CHEBI:29035"/>
    </ligand>
</feature>
<dbReference type="EMBL" id="CP063304">
    <property type="protein sequence ID" value="QOV18645.1"/>
    <property type="molecule type" value="Genomic_DNA"/>
</dbReference>
<dbReference type="SUPFAM" id="SSF46609">
    <property type="entry name" value="Fe,Mn superoxide dismutase (SOD), N-terminal domain"/>
    <property type="match status" value="1"/>
</dbReference>
<evidence type="ECO:0000256" key="1">
    <source>
        <dbReference type="ARBA" id="ARBA00008714"/>
    </source>
</evidence>
<gene>
    <name evidence="9" type="ORF">INP51_11600</name>
</gene>
<dbReference type="Proteomes" id="UP000593601">
    <property type="component" value="Chromosome"/>
</dbReference>
<feature type="domain" description="Manganese/iron superoxide dismutase C-terminal" evidence="8">
    <location>
        <begin position="95"/>
        <end position="197"/>
    </location>
</feature>
<evidence type="ECO:0000259" key="8">
    <source>
        <dbReference type="Pfam" id="PF02777"/>
    </source>
</evidence>
<dbReference type="InterPro" id="IPR001189">
    <property type="entry name" value="Mn/Fe_SOD"/>
</dbReference>
<evidence type="ECO:0000256" key="4">
    <source>
        <dbReference type="ARBA" id="ARBA00023002"/>
    </source>
</evidence>
<dbReference type="InterPro" id="IPR036314">
    <property type="entry name" value="SOD_C_sf"/>
</dbReference>
<dbReference type="Pfam" id="PF00081">
    <property type="entry name" value="Sod_Fe_N"/>
    <property type="match status" value="1"/>
</dbReference>
<dbReference type="SUPFAM" id="SSF54719">
    <property type="entry name" value="Fe,Mn superoxide dismutase (SOD), C-terminal domain"/>
    <property type="match status" value="1"/>
</dbReference>
<keyword evidence="4 6" id="KW-0560">Oxidoreductase</keyword>
<proteinExistence type="inferred from homology"/>
<feature type="binding site" evidence="5">
    <location>
        <position position="169"/>
    </location>
    <ligand>
        <name>Mn(2+)</name>
        <dbReference type="ChEBI" id="CHEBI:29035"/>
    </ligand>
</feature>
<keyword evidence="10" id="KW-1185">Reference proteome</keyword>
<evidence type="ECO:0000313" key="10">
    <source>
        <dbReference type="Proteomes" id="UP000593601"/>
    </source>
</evidence>
<evidence type="ECO:0000256" key="3">
    <source>
        <dbReference type="ARBA" id="ARBA00022723"/>
    </source>
</evidence>
<evidence type="ECO:0000256" key="6">
    <source>
        <dbReference type="RuleBase" id="RU000414"/>
    </source>
</evidence>
<dbReference type="KEGG" id="bliq:INP51_11600"/>
<evidence type="ECO:0000259" key="7">
    <source>
        <dbReference type="Pfam" id="PF00081"/>
    </source>
</evidence>
<keyword evidence="3 5" id="KW-0479">Metal-binding</keyword>
<dbReference type="PROSITE" id="PS00088">
    <property type="entry name" value="SOD_MN"/>
    <property type="match status" value="1"/>
</dbReference>
<dbReference type="EC" id="1.15.1.1" evidence="2 6"/>
<dbReference type="AlphaFoldDB" id="A0A7M2RE86"/>
<dbReference type="PIRSF" id="PIRSF000349">
    <property type="entry name" value="SODismutase"/>
    <property type="match status" value="1"/>
</dbReference>
<feature type="binding site" evidence="5">
    <location>
        <position position="165"/>
    </location>
    <ligand>
        <name>Mn(2+)</name>
        <dbReference type="ChEBI" id="CHEBI:29035"/>
    </ligand>
</feature>
<comment type="similarity">
    <text evidence="1 6">Belongs to the iron/manganese superoxide dismutase family.</text>
</comment>
<dbReference type="PANTHER" id="PTHR43595:SF2">
    <property type="entry name" value="SMALL RIBOSOMAL SUBUNIT PROTEIN MS42"/>
    <property type="match status" value="1"/>
</dbReference>
<feature type="domain" description="Manganese/iron superoxide dismutase N-terminal" evidence="7">
    <location>
        <begin position="2"/>
        <end position="86"/>
    </location>
</feature>
<dbReference type="FunFam" id="3.55.40.20:FF:000004">
    <property type="entry name" value="Superoxide dismutase [Fe]"/>
    <property type="match status" value="1"/>
</dbReference>
<sequence length="208" mass="23704">MYTQYKLPYSYYSLEPYIDAQTIETHYAKHHAVYTKNLNDAVAKAGIEKNIESLLSSLWDISDNSLRQTLRNNGGGFYNHNLYFSTIGPDGGGEPSGAFASLLNDAFGSFSSFQEKLNELAVSRFGSGWAWLSANFDGRLRLSSSPNQDNPLMEDWGYVPILGIDVWEHAYYLKYKNVRANYIKAFYNIINWKSVADNYERIQDSKLT</sequence>
<dbReference type="InterPro" id="IPR019833">
    <property type="entry name" value="Mn/Fe_SOD_BS"/>
</dbReference>